<keyword evidence="3" id="KW-1185">Reference proteome</keyword>
<comment type="caution">
    <text evidence="2">The sequence shown here is derived from an EMBL/GenBank/DDBJ whole genome shotgun (WGS) entry which is preliminary data.</text>
</comment>
<protein>
    <recommendedName>
        <fullName evidence="1">DUF4082 domain-containing protein</fullName>
    </recommendedName>
</protein>
<proteinExistence type="predicted"/>
<feature type="domain" description="DUF4082" evidence="1">
    <location>
        <begin position="29"/>
        <end position="166"/>
    </location>
</feature>
<dbReference type="Proteomes" id="UP000624709">
    <property type="component" value="Unassembled WGS sequence"/>
</dbReference>
<organism evidence="2 3">
    <name type="scientific">Actinoplanes palleronii</name>
    <dbReference type="NCBI Taxonomy" id="113570"/>
    <lineage>
        <taxon>Bacteria</taxon>
        <taxon>Bacillati</taxon>
        <taxon>Actinomycetota</taxon>
        <taxon>Actinomycetes</taxon>
        <taxon>Micromonosporales</taxon>
        <taxon>Micromonosporaceae</taxon>
        <taxon>Actinoplanes</taxon>
    </lineage>
</organism>
<evidence type="ECO:0000259" key="1">
    <source>
        <dbReference type="Pfam" id="PF13313"/>
    </source>
</evidence>
<sequence length="357" mass="34126">MANLFTSQTPASADNSDGAPGITTATTVVFAADGTVTGIRFYATATVSGTYVGALWTVDSSDPGGGTLKASKTLGVTPTGGAWNTITFDTPVAVTAGVAYRAGLFSGAGRYVATSGFFASGLTNGSITAPVNGATVGSVVISQGTFRIDSALDYPNATFGSASYFVDVEYSTGGPATVTADAALAVTATVSAGAARTALPAAALSATATLAAGASRTALPIAALATTATLTAGTARQALPAAALTATVTLTAGATVGAAPATAAAALTVTASLTTAGTRVTSPAAALPVSAALSAGAGRAALPTAAIAVTATLVAGVNPSPGGGSSAPGPAIRTTSHRLVLATTGYDRTLRTQSRGG</sequence>
<dbReference type="EMBL" id="BOMS01000018">
    <property type="protein sequence ID" value="GIE65402.1"/>
    <property type="molecule type" value="Genomic_DNA"/>
</dbReference>
<gene>
    <name evidence="2" type="ORF">Apa02nite_015100</name>
</gene>
<dbReference type="Pfam" id="PF13313">
    <property type="entry name" value="DUF4082"/>
    <property type="match status" value="1"/>
</dbReference>
<name>A0ABQ4B411_9ACTN</name>
<accession>A0ABQ4B411</accession>
<dbReference type="InterPro" id="IPR025141">
    <property type="entry name" value="DUF4082"/>
</dbReference>
<dbReference type="RefSeq" id="WP_203824396.1">
    <property type="nucleotide sequence ID" value="NZ_BAAATY010000008.1"/>
</dbReference>
<evidence type="ECO:0000313" key="3">
    <source>
        <dbReference type="Proteomes" id="UP000624709"/>
    </source>
</evidence>
<evidence type="ECO:0000313" key="2">
    <source>
        <dbReference type="EMBL" id="GIE65402.1"/>
    </source>
</evidence>
<reference evidence="2 3" key="1">
    <citation type="submission" date="2021-01" db="EMBL/GenBank/DDBJ databases">
        <title>Whole genome shotgun sequence of Actinoplanes palleronii NBRC 14916.</title>
        <authorList>
            <person name="Komaki H."/>
            <person name="Tamura T."/>
        </authorList>
    </citation>
    <scope>NUCLEOTIDE SEQUENCE [LARGE SCALE GENOMIC DNA]</scope>
    <source>
        <strain evidence="2 3">NBRC 14916</strain>
    </source>
</reference>